<dbReference type="Proteomes" id="UP000434475">
    <property type="component" value="Unassembled WGS sequence"/>
</dbReference>
<sequence length="89" mass="9942">MALARLTKQCRECPFVETCEHKEVEALGYLPEPIMTDAKVPVTADIAAPILRETVSRVVDGKVATMYKDELEKVLYKDLYSHLGLQFGG</sequence>
<proteinExistence type="predicted"/>
<comment type="caution">
    <text evidence="1">The sequence shown here is derived from an EMBL/GenBank/DDBJ whole genome shotgun (WGS) entry which is preliminary data.</text>
</comment>
<accession>A0A6I2QY93</accession>
<evidence type="ECO:0000313" key="1">
    <source>
        <dbReference type="EMBL" id="MSB19328.1"/>
    </source>
</evidence>
<organism evidence="1 2">
    <name type="scientific">Flavonifractor plautii</name>
    <name type="common">Fusobacterium plautii</name>
    <dbReference type="NCBI Taxonomy" id="292800"/>
    <lineage>
        <taxon>Bacteria</taxon>
        <taxon>Bacillati</taxon>
        <taxon>Bacillota</taxon>
        <taxon>Clostridia</taxon>
        <taxon>Eubacteriales</taxon>
        <taxon>Oscillospiraceae</taxon>
        <taxon>Flavonifractor</taxon>
    </lineage>
</organism>
<dbReference type="RefSeq" id="WP_172697526.1">
    <property type="nucleotide sequence ID" value="NZ_WKPR01000005.1"/>
</dbReference>
<evidence type="ECO:0000313" key="2">
    <source>
        <dbReference type="Proteomes" id="UP000434475"/>
    </source>
</evidence>
<name>A0A6I2QY93_FLAPL</name>
<dbReference type="AlphaFoldDB" id="A0A6I2QY93"/>
<protein>
    <submittedName>
        <fullName evidence="1">Uncharacterized protein</fullName>
    </submittedName>
</protein>
<gene>
    <name evidence="1" type="ORF">GKE97_07335</name>
</gene>
<dbReference type="EMBL" id="WKPR01000005">
    <property type="protein sequence ID" value="MSB19328.1"/>
    <property type="molecule type" value="Genomic_DNA"/>
</dbReference>
<reference evidence="1 2" key="1">
    <citation type="journal article" date="2019" name="Nat. Med.">
        <title>A library of human gut bacterial isolates paired with longitudinal multiomics data enables mechanistic microbiome research.</title>
        <authorList>
            <person name="Poyet M."/>
            <person name="Groussin M."/>
            <person name="Gibbons S.M."/>
            <person name="Avila-Pacheco J."/>
            <person name="Jiang X."/>
            <person name="Kearney S.M."/>
            <person name="Perrotta A.R."/>
            <person name="Berdy B."/>
            <person name="Zhao S."/>
            <person name="Lieberman T.D."/>
            <person name="Swanson P.K."/>
            <person name="Smith M."/>
            <person name="Roesemann S."/>
            <person name="Alexander J.E."/>
            <person name="Rich S.A."/>
            <person name="Livny J."/>
            <person name="Vlamakis H."/>
            <person name="Clish C."/>
            <person name="Bullock K."/>
            <person name="Deik A."/>
            <person name="Scott J."/>
            <person name="Pierce K.A."/>
            <person name="Xavier R.J."/>
            <person name="Alm E.J."/>
        </authorList>
    </citation>
    <scope>NUCLEOTIDE SEQUENCE [LARGE SCALE GENOMIC DNA]</scope>
    <source>
        <strain evidence="1 2">BIOML-A2</strain>
    </source>
</reference>